<sequence>MKKTYFRLICLVMPFVILGLSREENVRVKSNKFKADLEELSHNSYIENSSKKKKDVKFPKNYNILNKHKNKKKSNNLEKEAKQQSYLSRSMSFIDLKNSSIYKKQLNPIHMKKNKPNLSKMSNFKKKNELNNTKNIFTQMVDSVLDKKDILNSYSDLIKKIDTHSNLMKDIHDNVSSYKKYKIDTGPPKYKSSKHDFIVSRLGELQTYAKETLDYYKFARKEVEDKMKYIQSLNNKTEENTNIVELMDFKRMITDYNREIDAIFKECMEKSKKIYINLDYKIYGVMFESFPSDCVNYLEGTEDKINGYDIEHSTYIKSINNFVVFANNVIWYKEKQLNQNETVKALNKIKQYILVNKTWFIRNGEYIKNKRNYLKTSISNKEKFNFENKKEMNKIFHFIIATCETRLAYNINIKYMEIFELKKAEFYDVLRNSERDLENLLIALVHPKNVLLESAQIISKSQILLSKVNDIISEISKIIQYLSDNYHSSSYSSIKNELIHEFAKINAHNDSMKHLFVNINKQNLIINTKKYLVQRAKDRKLFISIDSKDSHILNFLHNRGSFESDIKLINSSFDQLNHDYNILKELSDQVEELKVSVLQKNNELRMSKEKEDKSKKNIMSSIKNKLEQIKFKISDLNKIKNLNGTDNEDLKITEALINGSSCDLKEYTKRMNEIEKRINTATYILNDAINSGVMNKISQFIIEKSELHYEKHGLNDLKEIFEEAEQMYDKMDSIIINARKAQDDTINAINDAKKLKNDVKIKLIEDLHNKMKISFENFKIIKNRVSLKISDYKKKELTLKNYESNILKMKNEYLNKYIEEDNINMSRSNILKEATNFSKNHTSYKDEISRQINNEKGIINTIKDQFNLYSVVENFFVEFNGIKAINDLIILKQNINKENINEELMGHQRNFKIITDVIDNCVNTIILSNEKIEIFKVLNYIMNVSNKNIKSINDFKGDMSNLKEKVNAENNKINKDTLTNREEKINILNKLKEKINEVDNIIKEVNDLNQESTNLLKSTDSLKKTVDNIQSIKEGNTHSEDASKKKNKITYITDKIKKLKSKSIELQKDIENLIQNHNSSIVKLFYNRLLKLEHEINNNIYEILNNLESTKQNFENFNSEKDMEKIKNDNIKKKQSEIAQDIKNNLNSISSYEERLRGIKKRYKIQTDKINGENKNVENLNVPKTNIKNIYVEMTKISEEVKTLKKESQQSIQDINIKKLEYDKAFIDNYFLRINYEKKKAEKEIKLIEELKTKVEQLKEKLKLKETELENFNCEEYVINAKQNKNKIRELEIEADKLKEEAHDNENLNEIDRIKKDVKKHMTDSIKFRNIISDNLNEIKNMEKSLVSENFKNIMSDITNNVQRAKEESEKAKNELKKSETTKSIILDSFRKVKTLKDSLKNNLEEHDIDNNIAEIKKIKNAILDNVKIMNKSSIESEKYKGASSIHYHNVIRDKDKIIYLKSHNQDTKKEITDETIERIENYVKESENYRNEADKNAKEADNNYKLASEYDTKVNDILNESLILAEKIKSQKKINDTNKKFNLIKNGYYNIEKLLEESKKKLIELKKQANILIKEDEGKSEKSINAFIEIESIKNNSNVSISEIEIIEKSTKNIFSNVENAINSISTEPKSSEGGVTDKLKIEQDNLKSISDTLEKIKNSEILLHNEEKKLKQIEENADNMDIKLKKMKKIYEEGVLEEIKKEADNDKKDIELIKNSINSMIDISTGFFSKHSEKKNDIKPKLEDAKKKVNELYDTFNESYKKIENLSVSILDPVSHEKAKEKKEEGNIEKEKLKKQKEQMKKLLNDVNNIKNNGGLKLMSIMKENINITNKKAKEDHSKVDKHLEEIKKNLENIKNSDSMIKALDYLDKIKSKNNEINKIKTKYSYKNEADIIYNDIIQIANFLGIKEGSGNETINNAKKIIEKIKETLNDISNKEDKGKNIINEADNIIEQIKLIMKLKEKIKESKNKVNDVLGKIKSLHEKCMKIRESNIYDEEYDKIFKDNAKYKDSKELISSYQKTSSEIENELNTDMDTINFEFKNSINDLENVVENSKNDTTSISILKKLKKDIDEIKNKLNNKYNKALKNNATVDELSELIRNSNFALLDLIVTHIDIEISKDKLSIERIKEYINDCLQYIKNNQELMTSDVSTSNKYHSKNLLSKYESVHLKDANMFAQDFKRKEKDAMETIINMQNIFPLISETKSEIDVNNTFRTLKELHKKLKKEKSDINNIYKYIHDAKLKEMEENAKKYFDIAKTLEEFPDIQEKKLLDTKNKLKVIENYIIKKEHESKTIELSYTEESLKISNEIYEKAKLELAKMKKLEDDNLNENKDMKQYEDHISYLIERTKTLLNDTEYYQYENNYELSDEENKKIANESNKSVKRTNEKTNESKRIFENILYKIEKNKEILLEKNHIFQNIYEIMKKLEKKGKNIKKELDAKKIENNIKRYLNEIIKITNESLNNNIYNEKIRTITKKVEGRKKVMKKFNNSKEINDEIVDIQNDNDYLKERKSKMKNILEKIKNEKEKMDKEFNNISESDNFMAYSNSQEYIYQGERNIKKLINEIDKIENLIKEDENIIKQFEDGNNKESNGGNNKYGKSKFDASKAKLAGGILGGLLICSGVVFTAFYKNKHTDTGIVNEEFQEYENDNDIFDLDEKDIAIDVKFVEDD</sequence>
<evidence type="ECO:0000256" key="3">
    <source>
        <dbReference type="SAM" id="SignalP"/>
    </source>
</evidence>
<dbReference type="VEuPathDB" id="PlasmoDB:PGAL8A_00269300"/>
<keyword evidence="5" id="KW-1185">Reference proteome</keyword>
<dbReference type="OrthoDB" id="386780at2759"/>
<reference evidence="4" key="1">
    <citation type="submission" date="2015-04" db="EMBL/GenBank/DDBJ databases">
        <authorList>
            <consortium name="Pathogen Informatics"/>
        </authorList>
    </citation>
    <scope>NUCLEOTIDE SEQUENCE [LARGE SCALE GENOMIC DNA]</scope>
    <source>
        <strain evidence="4">8A</strain>
    </source>
</reference>
<keyword evidence="2" id="KW-1133">Transmembrane helix</keyword>
<keyword evidence="3" id="KW-0732">Signal</keyword>
<evidence type="ECO:0000256" key="1">
    <source>
        <dbReference type="SAM" id="Coils"/>
    </source>
</evidence>
<dbReference type="EMBL" id="CVMV01000039">
    <property type="protein sequence ID" value="CRG95491.1"/>
    <property type="molecule type" value="Genomic_DNA"/>
</dbReference>
<dbReference type="RefSeq" id="XP_028528300.1">
    <property type="nucleotide sequence ID" value="XM_028671671.1"/>
</dbReference>
<gene>
    <name evidence="4" type="ORF">PGAL8A_00269300</name>
</gene>
<feature type="coiled-coil region" evidence="1">
    <location>
        <begin position="1778"/>
        <end position="1859"/>
    </location>
</feature>
<evidence type="ECO:0000313" key="5">
    <source>
        <dbReference type="Proteomes" id="UP000220797"/>
    </source>
</evidence>
<feature type="coiled-coil region" evidence="1">
    <location>
        <begin position="1641"/>
        <end position="1718"/>
    </location>
</feature>
<protein>
    <submittedName>
        <fullName evidence="4">Reticulocyte binding protein, putative</fullName>
    </submittedName>
</protein>
<feature type="coiled-coil region" evidence="1">
    <location>
        <begin position="1917"/>
        <end position="1985"/>
    </location>
</feature>
<feature type="coiled-coil region" evidence="1">
    <location>
        <begin position="1238"/>
        <end position="1308"/>
    </location>
</feature>
<dbReference type="GeneID" id="39731223"/>
<comment type="caution">
    <text evidence="4">The sequence shown here is derived from an EMBL/GenBank/DDBJ whole genome shotgun (WGS) entry which is preliminary data.</text>
</comment>
<feature type="chain" id="PRO_5009618927" evidence="3">
    <location>
        <begin position="20"/>
        <end position="2673"/>
    </location>
</feature>
<feature type="coiled-coil region" evidence="1">
    <location>
        <begin position="2426"/>
        <end position="2462"/>
    </location>
</feature>
<feature type="coiled-coil region" evidence="1">
    <location>
        <begin position="1473"/>
        <end position="1504"/>
    </location>
</feature>
<feature type="coiled-coil region" evidence="1">
    <location>
        <begin position="1348"/>
        <end position="1417"/>
    </location>
</feature>
<organism evidence="4 5">
    <name type="scientific">Plasmodium gallinaceum</name>
    <dbReference type="NCBI Taxonomy" id="5849"/>
    <lineage>
        <taxon>Eukaryota</taxon>
        <taxon>Sar</taxon>
        <taxon>Alveolata</taxon>
        <taxon>Apicomplexa</taxon>
        <taxon>Aconoidasida</taxon>
        <taxon>Haemosporida</taxon>
        <taxon>Plasmodiidae</taxon>
        <taxon>Plasmodium</taxon>
        <taxon>Plasmodium (Haemamoeba)</taxon>
    </lineage>
</organism>
<feature type="transmembrane region" description="Helical" evidence="2">
    <location>
        <begin position="2612"/>
        <end position="2632"/>
    </location>
</feature>
<dbReference type="OMA" id="MAQMETK"/>
<keyword evidence="1" id="KW-0175">Coiled coil</keyword>
<evidence type="ECO:0000256" key="2">
    <source>
        <dbReference type="SAM" id="Phobius"/>
    </source>
</evidence>
<dbReference type="Proteomes" id="UP000220797">
    <property type="component" value="Unassembled WGS sequence"/>
</dbReference>
<feature type="coiled-coil region" evidence="1">
    <location>
        <begin position="1549"/>
        <end position="1576"/>
    </location>
</feature>
<feature type="coiled-coil region" evidence="1">
    <location>
        <begin position="2507"/>
        <end position="2588"/>
    </location>
</feature>
<feature type="coiled-coil region" evidence="1">
    <location>
        <begin position="952"/>
        <end position="1011"/>
    </location>
</feature>
<keyword evidence="2" id="KW-0812">Transmembrane</keyword>
<keyword evidence="2" id="KW-0472">Membrane</keyword>
<feature type="signal peptide" evidence="3">
    <location>
        <begin position="1"/>
        <end position="19"/>
    </location>
</feature>
<proteinExistence type="predicted"/>
<accession>A0A1J1GSM5</accession>
<evidence type="ECO:0000313" key="4">
    <source>
        <dbReference type="EMBL" id="CRG95491.1"/>
    </source>
</evidence>
<name>A0A1J1GSM5_PLAGA</name>